<dbReference type="AlphaFoldDB" id="A0A6J4QQH8"/>
<dbReference type="Pfam" id="PF00582">
    <property type="entry name" value="Usp"/>
    <property type="match status" value="2"/>
</dbReference>
<gene>
    <name evidence="3" type="ORF">AVDCRST_MAG58-2130</name>
</gene>
<organism evidence="3">
    <name type="scientific">uncultured Rubrobacteraceae bacterium</name>
    <dbReference type="NCBI Taxonomy" id="349277"/>
    <lineage>
        <taxon>Bacteria</taxon>
        <taxon>Bacillati</taxon>
        <taxon>Actinomycetota</taxon>
        <taxon>Rubrobacteria</taxon>
        <taxon>Rubrobacterales</taxon>
        <taxon>Rubrobacteraceae</taxon>
        <taxon>environmental samples</taxon>
    </lineage>
</organism>
<protein>
    <submittedName>
        <fullName evidence="3">Universal stress protein family</fullName>
    </submittedName>
</protein>
<dbReference type="SUPFAM" id="SSF52402">
    <property type="entry name" value="Adenine nucleotide alpha hydrolases-like"/>
    <property type="match status" value="2"/>
</dbReference>
<feature type="domain" description="UspA" evidence="2">
    <location>
        <begin position="156"/>
        <end position="296"/>
    </location>
</feature>
<dbReference type="PANTHER" id="PTHR46268:SF6">
    <property type="entry name" value="UNIVERSAL STRESS PROTEIN UP12"/>
    <property type="match status" value="1"/>
</dbReference>
<evidence type="ECO:0000259" key="2">
    <source>
        <dbReference type="Pfam" id="PF00582"/>
    </source>
</evidence>
<name>A0A6J4QQH8_9ACTN</name>
<dbReference type="InterPro" id="IPR006016">
    <property type="entry name" value="UspA"/>
</dbReference>
<dbReference type="InterPro" id="IPR006015">
    <property type="entry name" value="Universal_stress_UspA"/>
</dbReference>
<dbReference type="CDD" id="cd00293">
    <property type="entry name" value="USP-like"/>
    <property type="match status" value="2"/>
</dbReference>
<dbReference type="PRINTS" id="PR01438">
    <property type="entry name" value="UNVRSLSTRESS"/>
</dbReference>
<dbReference type="PANTHER" id="PTHR46268">
    <property type="entry name" value="STRESS RESPONSE PROTEIN NHAX"/>
    <property type="match status" value="1"/>
</dbReference>
<reference evidence="3" key="1">
    <citation type="submission" date="2020-02" db="EMBL/GenBank/DDBJ databases">
        <authorList>
            <person name="Meier V. D."/>
        </authorList>
    </citation>
    <scope>NUCLEOTIDE SEQUENCE</scope>
    <source>
        <strain evidence="3">AVDCRST_MAG58</strain>
    </source>
</reference>
<proteinExistence type="inferred from homology"/>
<dbReference type="Gene3D" id="3.40.50.620">
    <property type="entry name" value="HUPs"/>
    <property type="match status" value="2"/>
</dbReference>
<comment type="similarity">
    <text evidence="1">Belongs to the universal stress protein A family.</text>
</comment>
<accession>A0A6J4QQH8</accession>
<evidence type="ECO:0000313" key="3">
    <source>
        <dbReference type="EMBL" id="CAA9451948.1"/>
    </source>
</evidence>
<dbReference type="EMBL" id="CADCVF010000024">
    <property type="protein sequence ID" value="CAA9451948.1"/>
    <property type="molecule type" value="Genomic_DNA"/>
</dbReference>
<feature type="domain" description="UspA" evidence="2">
    <location>
        <begin position="7"/>
        <end position="146"/>
    </location>
</feature>
<sequence>MMNASLTKILLATDGLREATLAMRAAADISCKMGAELHVVHVFPEVLPPSHPGSTISDDYSRLAEEEARELLRKQGWKARVDGVEIAGEHVREGKPAKEISALAQELDAGLVVAGSRAVGWAKRLITGSVSEGLVHGSSRPVLIVRGGKAAWPPARVVVGDDGTEAAERADVLAAEIASLFGAEVVLVRAYENPPEPVGGWSAQDRCELDEALSRRREDLDERAEQLAALTHHRIGTTLIETKAAPAMSLVAGKREEERTLLAVGSRGLGALDRALSRSVSTKVLRSAHGPVLVVPSEKASAR</sequence>
<dbReference type="InterPro" id="IPR014729">
    <property type="entry name" value="Rossmann-like_a/b/a_fold"/>
</dbReference>
<evidence type="ECO:0000256" key="1">
    <source>
        <dbReference type="ARBA" id="ARBA00008791"/>
    </source>
</evidence>